<evidence type="ECO:0000313" key="2">
    <source>
        <dbReference type="EMBL" id="EDS36197.1"/>
    </source>
</evidence>
<dbReference type="AlphaFoldDB" id="B0WWT6"/>
<dbReference type="VEuPathDB" id="VectorBase:CPIJ011535"/>
<dbReference type="HOGENOM" id="CLU_1653836_0_0_1"/>
<sequence length="160" mass="17545">MFQMRTRFRVSAERWTRLRLKVIPGFERQHGPHHRGQEVAPDRDHFGLSIVILPENDHVNTVGFTKQSGVSSRGPPPVDTAGARLTFFKPGSSSRKARKPKIFAPNCHSEPGGMSSNQQLGTGNEEDEQRSLSASRGRLGGSHPVTEPKPAAAAKSKNVE</sequence>
<reference evidence="3" key="2">
    <citation type="submission" date="2021-02" db="UniProtKB">
        <authorList>
            <consortium name="EnsemblMetazoa"/>
        </authorList>
    </citation>
    <scope>IDENTIFICATION</scope>
    <source>
        <strain evidence="3">JHB</strain>
    </source>
</reference>
<gene>
    <name evidence="3" type="primary">6044328</name>
    <name evidence="2" type="ORF">CpipJ_CPIJ011535</name>
</gene>
<organism>
    <name type="scientific">Culex quinquefasciatus</name>
    <name type="common">Southern house mosquito</name>
    <name type="synonym">Culex pungens</name>
    <dbReference type="NCBI Taxonomy" id="7176"/>
    <lineage>
        <taxon>Eukaryota</taxon>
        <taxon>Metazoa</taxon>
        <taxon>Ecdysozoa</taxon>
        <taxon>Arthropoda</taxon>
        <taxon>Hexapoda</taxon>
        <taxon>Insecta</taxon>
        <taxon>Pterygota</taxon>
        <taxon>Neoptera</taxon>
        <taxon>Endopterygota</taxon>
        <taxon>Diptera</taxon>
        <taxon>Nematocera</taxon>
        <taxon>Culicoidea</taxon>
        <taxon>Culicidae</taxon>
        <taxon>Culicinae</taxon>
        <taxon>Culicini</taxon>
        <taxon>Culex</taxon>
        <taxon>Culex</taxon>
    </lineage>
</organism>
<accession>B0WWT6</accession>
<proteinExistence type="predicted"/>
<feature type="region of interest" description="Disordered" evidence="1">
    <location>
        <begin position="62"/>
        <end position="160"/>
    </location>
</feature>
<protein>
    <submittedName>
        <fullName evidence="2 3">Regulator of chromosome condensation</fullName>
    </submittedName>
</protein>
<dbReference type="EnsemblMetazoa" id="CPIJ011535-RA">
    <property type="protein sequence ID" value="CPIJ011535-PA"/>
    <property type="gene ID" value="CPIJ011535"/>
</dbReference>
<dbReference type="InParanoid" id="B0WWT6"/>
<evidence type="ECO:0000256" key="1">
    <source>
        <dbReference type="SAM" id="MobiDB-lite"/>
    </source>
</evidence>
<evidence type="ECO:0000313" key="4">
    <source>
        <dbReference type="Proteomes" id="UP000002320"/>
    </source>
</evidence>
<reference evidence="2" key="1">
    <citation type="submission" date="2007-03" db="EMBL/GenBank/DDBJ databases">
        <title>Annotation of Culex pipiens quinquefasciatus.</title>
        <authorList>
            <consortium name="The Broad Institute Genome Sequencing Platform"/>
            <person name="Atkinson P.W."/>
            <person name="Hemingway J."/>
            <person name="Christensen B.M."/>
            <person name="Higgs S."/>
            <person name="Kodira C."/>
            <person name="Hannick L."/>
            <person name="Megy K."/>
            <person name="O'Leary S."/>
            <person name="Pearson M."/>
            <person name="Haas B.J."/>
            <person name="Mauceli E."/>
            <person name="Wortman J.R."/>
            <person name="Lee N.H."/>
            <person name="Guigo R."/>
            <person name="Stanke M."/>
            <person name="Alvarado L."/>
            <person name="Amedeo P."/>
            <person name="Antoine C.H."/>
            <person name="Arensburger P."/>
            <person name="Bidwell S.L."/>
            <person name="Crawford M."/>
            <person name="Camaro F."/>
            <person name="Devon K."/>
            <person name="Engels R."/>
            <person name="Hammond M."/>
            <person name="Howarth C."/>
            <person name="Koehrsen M."/>
            <person name="Lawson D."/>
            <person name="Montgomery P."/>
            <person name="Nene V."/>
            <person name="Nusbaum C."/>
            <person name="Puiu D."/>
            <person name="Romero-Severson J."/>
            <person name="Severson D.W."/>
            <person name="Shumway M."/>
            <person name="Sisk P."/>
            <person name="Stolte C."/>
            <person name="Zeng Q."/>
            <person name="Eisenstadt E."/>
            <person name="Fraser-Liggett C."/>
            <person name="Strausberg R."/>
            <person name="Galagan J."/>
            <person name="Birren B."/>
            <person name="Collins F.H."/>
        </authorList>
    </citation>
    <scope>NUCLEOTIDE SEQUENCE [LARGE SCALE GENOMIC DNA]</scope>
    <source>
        <strain evidence="2">JHB</strain>
    </source>
</reference>
<feature type="compositionally biased region" description="Polar residues" evidence="1">
    <location>
        <begin position="62"/>
        <end position="71"/>
    </location>
</feature>
<name>B0WWT6_CULQU</name>
<evidence type="ECO:0000313" key="3">
    <source>
        <dbReference type="EnsemblMetazoa" id="CPIJ011535-PA"/>
    </source>
</evidence>
<keyword evidence="4" id="KW-1185">Reference proteome</keyword>
<dbReference type="KEGG" id="cqu:CpipJ_CPIJ011535"/>
<dbReference type="EMBL" id="DS232152">
    <property type="protein sequence ID" value="EDS36197.1"/>
    <property type="molecule type" value="Genomic_DNA"/>
</dbReference>
<dbReference type="Proteomes" id="UP000002320">
    <property type="component" value="Unassembled WGS sequence"/>
</dbReference>